<dbReference type="AlphaFoldDB" id="A0AAD3TZN5"/>
<reference evidence="2" key="2">
    <citation type="submission" date="2023-06" db="EMBL/GenBank/DDBJ databases">
        <authorList>
            <person name="Kobayashi Y."/>
            <person name="Kayamori A."/>
            <person name="Aoki K."/>
            <person name="Shiwa Y."/>
            <person name="Fujita N."/>
            <person name="Sugita T."/>
            <person name="Iwasaki W."/>
            <person name="Tanaka N."/>
            <person name="Takashima M."/>
        </authorList>
    </citation>
    <scope>NUCLEOTIDE SEQUENCE</scope>
    <source>
        <strain evidence="2">HIS016</strain>
    </source>
</reference>
<name>A0AAD3TZN5_9TREE</name>
<dbReference type="SUPFAM" id="SSF53474">
    <property type="entry name" value="alpha/beta-Hydrolases"/>
    <property type="match status" value="1"/>
</dbReference>
<dbReference type="InterPro" id="IPR029058">
    <property type="entry name" value="AB_hydrolase_fold"/>
</dbReference>
<dbReference type="EMBL" id="BTCM01000009">
    <property type="protein sequence ID" value="GMK59846.1"/>
    <property type="molecule type" value="Genomic_DNA"/>
</dbReference>
<feature type="region of interest" description="Disordered" evidence="1">
    <location>
        <begin position="501"/>
        <end position="528"/>
    </location>
</feature>
<organism evidence="2 3">
    <name type="scientific">Cutaneotrichosporon spelunceum</name>
    <dbReference type="NCBI Taxonomy" id="1672016"/>
    <lineage>
        <taxon>Eukaryota</taxon>
        <taxon>Fungi</taxon>
        <taxon>Dikarya</taxon>
        <taxon>Basidiomycota</taxon>
        <taxon>Agaricomycotina</taxon>
        <taxon>Tremellomycetes</taxon>
        <taxon>Trichosporonales</taxon>
        <taxon>Trichosporonaceae</taxon>
        <taxon>Cutaneotrichosporon</taxon>
    </lineage>
</organism>
<evidence type="ECO:0000313" key="3">
    <source>
        <dbReference type="Proteomes" id="UP001222932"/>
    </source>
</evidence>
<sequence>MSALARSALRVHRVAARVRVSTRVASHPPFFPRLATARYSTTPSGPKWNASRVLITAAVSLTAIGSAGWAWRFVENVERPGEGPDLSDQTGSPATQHDNAKFPAILHQALNEYKAAYEAADYSGAEAVLRGVYAAAAAMPAESFTGTLAGAVGKRRVAQELAALLAEVMILQNRPVDAWILMRDEYDALGENPFTSWHEGPVRTVDAFDAVLYLARELVGGAQLQSQKEEPAPFPSEAEGPKTWAQAVMYYHYAQAAAMLDLGLAHLAPAEKTVHNAFRPSEEGEPLAVLDTTEDPEYQEQARQTTATKLRLLGDALYRDDQRALAEQYLHLAYDLCDPASPLANHVTLLGAALAQEQLAEVAFVTEYFHHNGKPHFTKAIRHLHNCLALLERSEELSEQLAAEQRGAAKHDEAAHSAFVDPTRMQTLYHLAMYEAAAGNLDSAQGALADLNHLAEKAGTPIVTEPPAPVDGRGRDLAEVAAELAPSWWSVRSWFENKSAETPEAAGLVPPPRWKPKMPQRQASSIEEVRRRVGPLDPAHRMDWAILDLGHKPVSKRTINLSDLEVHVWGLDLIEGSDLPVAMIILSHGWANKARDMEPMASGLIGEFRALEVESGRRRARDVIVATLDQRNHGERRRIRSKETFDSHPARLMSAAANIMGGAMDHEYIMNLLPAYLFPEGERVVEEYMCAGFSMGGHVTWRMVREDPRVKIAVAICSYPGEALGPLLIKRAELLPGKTYLPPAIKKFFLERSAPGTYAGKKILALHGDMDALMPWQMAEDEWQRVAGECAPGESERWVDYNHGHVVSREMVRRTAEWFWRWGLSG</sequence>
<reference evidence="2" key="1">
    <citation type="journal article" date="2023" name="BMC Genomics">
        <title>Chromosome-level genome assemblies of Cutaneotrichosporon spp. (Trichosporonales, Basidiomycota) reveal imbalanced evolution between nucleotide sequences and chromosome synteny.</title>
        <authorList>
            <person name="Kobayashi Y."/>
            <person name="Kayamori A."/>
            <person name="Aoki K."/>
            <person name="Shiwa Y."/>
            <person name="Matsutani M."/>
            <person name="Fujita N."/>
            <person name="Sugita T."/>
            <person name="Iwasaki W."/>
            <person name="Tanaka N."/>
            <person name="Takashima M."/>
        </authorList>
    </citation>
    <scope>NUCLEOTIDE SEQUENCE</scope>
    <source>
        <strain evidence="2">HIS016</strain>
    </source>
</reference>
<dbReference type="Gene3D" id="3.40.50.1820">
    <property type="entry name" value="alpha/beta hydrolase"/>
    <property type="match status" value="1"/>
</dbReference>
<dbReference type="Proteomes" id="UP001222932">
    <property type="component" value="Unassembled WGS sequence"/>
</dbReference>
<proteinExistence type="predicted"/>
<keyword evidence="3" id="KW-1185">Reference proteome</keyword>
<gene>
    <name evidence="2" type="ORF">CspeluHIS016_0900630</name>
</gene>
<protein>
    <submittedName>
        <fullName evidence="2">Uncharacterized protein</fullName>
    </submittedName>
</protein>
<accession>A0AAD3TZN5</accession>
<evidence type="ECO:0000313" key="2">
    <source>
        <dbReference type="EMBL" id="GMK59846.1"/>
    </source>
</evidence>
<comment type="caution">
    <text evidence="2">The sequence shown here is derived from an EMBL/GenBank/DDBJ whole genome shotgun (WGS) entry which is preliminary data.</text>
</comment>
<evidence type="ECO:0000256" key="1">
    <source>
        <dbReference type="SAM" id="MobiDB-lite"/>
    </source>
</evidence>